<dbReference type="GO" id="GO:0003735">
    <property type="term" value="F:structural constituent of ribosome"/>
    <property type="evidence" value="ECO:0007669"/>
    <property type="project" value="InterPro"/>
</dbReference>
<dbReference type="InterPro" id="IPR036967">
    <property type="entry name" value="Ribosomal_uS11_sf"/>
</dbReference>
<dbReference type="GO" id="GO:0005840">
    <property type="term" value="C:ribosome"/>
    <property type="evidence" value="ECO:0007669"/>
    <property type="project" value="UniProtKB-KW"/>
</dbReference>
<evidence type="ECO:0000256" key="3">
    <source>
        <dbReference type="ARBA" id="ARBA00023274"/>
    </source>
</evidence>
<dbReference type="Pfam" id="PF00411">
    <property type="entry name" value="Ribosomal_S11"/>
    <property type="match status" value="1"/>
</dbReference>
<reference evidence="4" key="1">
    <citation type="submission" date="2015-11" db="EMBL/GenBank/DDBJ databases">
        <authorList>
            <person name="Zhang Y."/>
            <person name="Guo Z."/>
        </authorList>
    </citation>
    <scope>NUCLEOTIDE SEQUENCE</scope>
</reference>
<dbReference type="PIRSF" id="PIRSF002131">
    <property type="entry name" value="Ribosomal_S11"/>
    <property type="match status" value="1"/>
</dbReference>
<evidence type="ECO:0000256" key="1">
    <source>
        <dbReference type="ARBA" id="ARBA00006194"/>
    </source>
</evidence>
<dbReference type="AlphaFoldDB" id="A0A173FZQ4"/>
<evidence type="ECO:0000313" key="4">
    <source>
        <dbReference type="EMBL" id="ANH09508.1"/>
    </source>
</evidence>
<keyword evidence="3" id="KW-0687">Ribonucleoprotein</keyword>
<dbReference type="GO" id="GO:0006412">
    <property type="term" value="P:translation"/>
    <property type="evidence" value="ECO:0007669"/>
    <property type="project" value="InterPro"/>
</dbReference>
<protein>
    <submittedName>
        <fullName evidence="4">Ribosomal protein S11</fullName>
    </submittedName>
</protein>
<reference evidence="4" key="2">
    <citation type="submission" date="2016-06" db="EMBL/GenBank/DDBJ databases">
        <title>Genomic and phylogenetic analysis of Gastroclonium compressum supports its reinstatement to Coeloseira (Champiaceae, Rhodophyta).</title>
        <authorList>
            <person name="Kilpatrick Z."/>
            <person name="Hughey J.R."/>
        </authorList>
    </citation>
    <scope>NUCLEOTIDE SEQUENCE</scope>
</reference>
<gene>
    <name evidence="4" type="primary">rps11</name>
</gene>
<sequence length="117" mass="13490">MVSPKTTILFLVVSTSNIFYTITDLNGRVIYWTSVGKYKIKGTKKLTTTSLLNSINKILNFLQLLNCFYIHVHFKGTKKNKKLVLKYLKLNFFTILSICDSTSLAHNGCRLKKIRRL</sequence>
<accession>A0A173FZQ4</accession>
<name>A0A173FZQ4_GASCM</name>
<dbReference type="InterPro" id="IPR001971">
    <property type="entry name" value="Ribosomal_uS11"/>
</dbReference>
<evidence type="ECO:0000256" key="2">
    <source>
        <dbReference type="ARBA" id="ARBA00022980"/>
    </source>
</evidence>
<dbReference type="PANTHER" id="PTHR11759">
    <property type="entry name" value="40S RIBOSOMAL PROTEIN S14/30S RIBOSOMAL PROTEIN S11"/>
    <property type="match status" value="1"/>
</dbReference>
<organism evidence="4">
    <name type="scientific">Gastroclonium compressum</name>
    <name type="common">Red alga</name>
    <name type="synonym">Coeloseira compressa</name>
    <dbReference type="NCBI Taxonomy" id="1852973"/>
    <lineage>
        <taxon>Eukaryota</taxon>
        <taxon>Rhodophyta</taxon>
        <taxon>Florideophyceae</taxon>
        <taxon>Rhodymeniophycidae</taxon>
        <taxon>Rhodymeniales</taxon>
        <taxon>Champiaceae</taxon>
        <taxon>Coeloseira</taxon>
    </lineage>
</organism>
<dbReference type="SUPFAM" id="SSF53137">
    <property type="entry name" value="Translational machinery components"/>
    <property type="match status" value="1"/>
</dbReference>
<keyword evidence="2 4" id="KW-0689">Ribosomal protein</keyword>
<dbReference type="EMBL" id="KU053956">
    <property type="protein sequence ID" value="ANH09508.1"/>
    <property type="molecule type" value="Genomic_DNA"/>
</dbReference>
<dbReference type="Gene3D" id="3.30.420.80">
    <property type="entry name" value="Ribosomal protein S11"/>
    <property type="match status" value="1"/>
</dbReference>
<geneLocation type="mitochondrion" evidence="4"/>
<comment type="similarity">
    <text evidence="1">Belongs to the universal ribosomal protein uS11 family.</text>
</comment>
<dbReference type="GO" id="GO:1990904">
    <property type="term" value="C:ribonucleoprotein complex"/>
    <property type="evidence" value="ECO:0007669"/>
    <property type="project" value="UniProtKB-KW"/>
</dbReference>
<dbReference type="HAMAP" id="MF_01310">
    <property type="entry name" value="Ribosomal_uS11"/>
    <property type="match status" value="1"/>
</dbReference>
<proteinExistence type="inferred from homology"/>
<keyword evidence="4" id="KW-0496">Mitochondrion</keyword>